<dbReference type="Pfam" id="PF01026">
    <property type="entry name" value="TatD_DNase"/>
    <property type="match status" value="1"/>
</dbReference>
<dbReference type="InterPro" id="IPR015991">
    <property type="entry name" value="TatD/YcfH-like"/>
</dbReference>
<evidence type="ECO:0000256" key="3">
    <source>
        <dbReference type="PIRSR" id="PIRSR005902-1"/>
    </source>
</evidence>
<evidence type="ECO:0000313" key="4">
    <source>
        <dbReference type="EMBL" id="MBB6478275.1"/>
    </source>
</evidence>
<dbReference type="GO" id="GO:0046872">
    <property type="term" value="F:metal ion binding"/>
    <property type="evidence" value="ECO:0007669"/>
    <property type="project" value="UniProtKB-KW"/>
</dbReference>
<dbReference type="InterPro" id="IPR018228">
    <property type="entry name" value="DNase_TatD-rel_CS"/>
</dbReference>
<accession>A0A841R309</accession>
<dbReference type="PROSITE" id="PS01091">
    <property type="entry name" value="TATD_3"/>
    <property type="match status" value="1"/>
</dbReference>
<dbReference type="GO" id="GO:0005829">
    <property type="term" value="C:cytosol"/>
    <property type="evidence" value="ECO:0007669"/>
    <property type="project" value="TreeGrafter"/>
</dbReference>
<dbReference type="FunFam" id="3.20.20.140:FF:000005">
    <property type="entry name" value="TatD family hydrolase"/>
    <property type="match status" value="1"/>
</dbReference>
<protein>
    <submittedName>
        <fullName evidence="4">TatD DNase family protein</fullName>
        <ecNumber evidence="4">3.1.21.-</ecNumber>
    </submittedName>
</protein>
<evidence type="ECO:0000256" key="1">
    <source>
        <dbReference type="ARBA" id="ARBA00022723"/>
    </source>
</evidence>
<keyword evidence="2 4" id="KW-0378">Hydrolase</keyword>
<dbReference type="InterPro" id="IPR032466">
    <property type="entry name" value="Metal_Hydrolase"/>
</dbReference>
<name>A0A841R309_9FIRM</name>
<organism evidence="4 5">
    <name type="scientific">Negativicoccus succinicivorans</name>
    <dbReference type="NCBI Taxonomy" id="620903"/>
    <lineage>
        <taxon>Bacteria</taxon>
        <taxon>Bacillati</taxon>
        <taxon>Bacillota</taxon>
        <taxon>Negativicutes</taxon>
        <taxon>Veillonellales</taxon>
        <taxon>Veillonellaceae</taxon>
        <taxon>Negativicoccus</taxon>
    </lineage>
</organism>
<dbReference type="CDD" id="cd01310">
    <property type="entry name" value="TatD_DNAse"/>
    <property type="match status" value="1"/>
</dbReference>
<reference evidence="4 5" key="1">
    <citation type="submission" date="2020-08" db="EMBL/GenBank/DDBJ databases">
        <title>Genomic Encyclopedia of Type Strains, Phase IV (KMG-IV): sequencing the most valuable type-strain genomes for metagenomic binning, comparative biology and taxonomic classification.</title>
        <authorList>
            <person name="Goeker M."/>
        </authorList>
    </citation>
    <scope>NUCLEOTIDE SEQUENCE [LARGE SCALE GENOMIC DNA]</scope>
    <source>
        <strain evidence="4 5">DSM 21255</strain>
    </source>
</reference>
<dbReference type="OrthoDB" id="9810005at2"/>
<keyword evidence="5" id="KW-1185">Reference proteome</keyword>
<dbReference type="PANTHER" id="PTHR46124:SF2">
    <property type="entry name" value="D-AMINOACYL-TRNA DEACYLASE"/>
    <property type="match status" value="1"/>
</dbReference>
<dbReference type="Proteomes" id="UP000591941">
    <property type="component" value="Unassembled WGS sequence"/>
</dbReference>
<dbReference type="EC" id="3.1.21.-" evidence="4"/>
<dbReference type="PIRSF" id="PIRSF005902">
    <property type="entry name" value="DNase_TatD"/>
    <property type="match status" value="1"/>
</dbReference>
<comment type="caution">
    <text evidence="4">The sequence shown here is derived from an EMBL/GenBank/DDBJ whole genome shotgun (WGS) entry which is preliminary data.</text>
</comment>
<dbReference type="EMBL" id="JACHHI010000007">
    <property type="protein sequence ID" value="MBB6478275.1"/>
    <property type="molecule type" value="Genomic_DNA"/>
</dbReference>
<feature type="binding site" evidence="3">
    <location>
        <position position="153"/>
    </location>
    <ligand>
        <name>a divalent metal cation</name>
        <dbReference type="ChEBI" id="CHEBI:60240"/>
        <label>2</label>
    </ligand>
</feature>
<dbReference type="GeneID" id="93486599"/>
<feature type="binding site" evidence="3">
    <location>
        <position position="8"/>
    </location>
    <ligand>
        <name>a divalent metal cation</name>
        <dbReference type="ChEBI" id="CHEBI:60240"/>
        <label>1</label>
    </ligand>
</feature>
<proteinExistence type="predicted"/>
<dbReference type="SUPFAM" id="SSF51556">
    <property type="entry name" value="Metallo-dependent hydrolases"/>
    <property type="match status" value="1"/>
</dbReference>
<evidence type="ECO:0000256" key="2">
    <source>
        <dbReference type="ARBA" id="ARBA00022801"/>
    </source>
</evidence>
<feature type="binding site" evidence="3">
    <location>
        <position position="92"/>
    </location>
    <ligand>
        <name>a divalent metal cation</name>
        <dbReference type="ChEBI" id="CHEBI:60240"/>
        <label>1</label>
    </ligand>
</feature>
<evidence type="ECO:0000313" key="5">
    <source>
        <dbReference type="Proteomes" id="UP000591941"/>
    </source>
</evidence>
<dbReference type="PANTHER" id="PTHR46124">
    <property type="entry name" value="D-AMINOACYL-TRNA DEACYLASE"/>
    <property type="match status" value="1"/>
</dbReference>
<keyword evidence="1 3" id="KW-0479">Metal-binding</keyword>
<feature type="binding site" evidence="3">
    <location>
        <position position="203"/>
    </location>
    <ligand>
        <name>a divalent metal cation</name>
        <dbReference type="ChEBI" id="CHEBI:60240"/>
        <label>1</label>
    </ligand>
</feature>
<dbReference type="InterPro" id="IPR001130">
    <property type="entry name" value="TatD-like"/>
</dbReference>
<feature type="binding site" evidence="3">
    <location>
        <position position="6"/>
    </location>
    <ligand>
        <name>a divalent metal cation</name>
        <dbReference type="ChEBI" id="CHEBI:60240"/>
        <label>1</label>
    </ligand>
</feature>
<dbReference type="RefSeq" id="WP_159823305.1">
    <property type="nucleotide sequence ID" value="NZ_CABWNB010000005.1"/>
</dbReference>
<gene>
    <name evidence="4" type="ORF">HNR45_001346</name>
</gene>
<dbReference type="Gene3D" id="3.20.20.140">
    <property type="entry name" value="Metal-dependent hydrolases"/>
    <property type="match status" value="1"/>
</dbReference>
<dbReference type="NCBIfam" id="TIGR00010">
    <property type="entry name" value="YchF/TatD family DNA exonuclease"/>
    <property type="match status" value="1"/>
</dbReference>
<sequence length="256" mass="29512">MLFDTHAHLYDDKFQYDREEMIADVLKTVEHVVIPAEDRKTGAQALALAEQYPAFYCAVGVHPHLAAAMTEEDFAQIKTWAQTEKKVVAIGEIGLDYYYDNSPRDIQQEVFRRFVKLGIELDLPIIIHDRDAHGDTLRILQEEAHPRLRGILHCYSGSYEMAAELLKLGFYISFSGTVVFPKSTKLKDVARRLPLDRLLIETDSPYLTPPPFRGRRNDPTRVYYVAEELARLHDMPVEEMIEITSRNAKTIYRIND</sequence>
<dbReference type="GO" id="GO:0004536">
    <property type="term" value="F:DNA nuclease activity"/>
    <property type="evidence" value="ECO:0007669"/>
    <property type="project" value="InterPro"/>
</dbReference>
<feature type="binding site" evidence="3">
    <location>
        <position position="128"/>
    </location>
    <ligand>
        <name>a divalent metal cation</name>
        <dbReference type="ChEBI" id="CHEBI:60240"/>
        <label>2</label>
    </ligand>
</feature>
<dbReference type="AlphaFoldDB" id="A0A841R309"/>
<dbReference type="GO" id="GO:0016788">
    <property type="term" value="F:hydrolase activity, acting on ester bonds"/>
    <property type="evidence" value="ECO:0007669"/>
    <property type="project" value="InterPro"/>
</dbReference>